<organism evidence="1 2">
    <name type="scientific">Yersinia intermedia</name>
    <dbReference type="NCBI Taxonomy" id="631"/>
    <lineage>
        <taxon>Bacteria</taxon>
        <taxon>Pseudomonadati</taxon>
        <taxon>Pseudomonadota</taxon>
        <taxon>Gammaproteobacteria</taxon>
        <taxon>Enterobacterales</taxon>
        <taxon>Yersiniaceae</taxon>
        <taxon>Yersinia</taxon>
    </lineage>
</organism>
<accession>A0A0T9MDD6</accession>
<dbReference type="EMBL" id="CPZJ01000010">
    <property type="protein sequence ID" value="CNF98538.1"/>
    <property type="molecule type" value="Genomic_DNA"/>
</dbReference>
<proteinExistence type="predicted"/>
<evidence type="ECO:0000313" key="1">
    <source>
        <dbReference type="EMBL" id="CNF98538.1"/>
    </source>
</evidence>
<evidence type="ECO:0000313" key="2">
    <source>
        <dbReference type="Proteomes" id="UP000038750"/>
    </source>
</evidence>
<protein>
    <submittedName>
        <fullName evidence="1">Uncharacterized protein</fullName>
    </submittedName>
</protein>
<sequence>MKNKKIRRKWYCFTLGNNLLLLYDANQLRRYNGNIALFFVSLPKVINDLMKGINHLLYIYVIYLYKFGCRNKESISNESMLLLFSFFVMLI</sequence>
<dbReference type="Proteomes" id="UP000038750">
    <property type="component" value="Unassembled WGS sequence"/>
</dbReference>
<gene>
    <name evidence="1" type="ORF">ERS008530_02641</name>
</gene>
<reference evidence="1 2" key="1">
    <citation type="submission" date="2015-03" db="EMBL/GenBank/DDBJ databases">
        <authorList>
            <person name="Murphy D."/>
        </authorList>
    </citation>
    <scope>NUCLEOTIDE SEQUENCE [LARGE SCALE GENOMIC DNA]</scope>
    <source>
        <strain evidence="1 2">BR165/97</strain>
    </source>
</reference>
<dbReference type="AlphaFoldDB" id="A0A0T9MDD6"/>
<name>A0A0T9MDD6_YERIN</name>